<evidence type="ECO:0000313" key="3">
    <source>
        <dbReference type="EnsemblPlants" id="KRH21857"/>
    </source>
</evidence>
<reference evidence="2" key="3">
    <citation type="submission" date="2018-07" db="EMBL/GenBank/DDBJ databases">
        <title>WGS assembly of Glycine max.</title>
        <authorList>
            <person name="Schmutz J."/>
            <person name="Cannon S."/>
            <person name="Schlueter J."/>
            <person name="Ma J."/>
            <person name="Mitros T."/>
            <person name="Nelson W."/>
            <person name="Hyten D."/>
            <person name="Song Q."/>
            <person name="Thelen J."/>
            <person name="Cheng J."/>
            <person name="Xu D."/>
            <person name="Hellsten U."/>
            <person name="May G."/>
            <person name="Yu Y."/>
            <person name="Sakurai T."/>
            <person name="Umezawa T."/>
            <person name="Bhattacharyya M."/>
            <person name="Sandhu D."/>
            <person name="Valliyodan B."/>
            <person name="Lindquist E."/>
            <person name="Peto M."/>
            <person name="Grant D."/>
            <person name="Shu S."/>
            <person name="Goodstein D."/>
            <person name="Barry K."/>
            <person name="Futrell-Griggs M."/>
            <person name="Abernathy B."/>
            <person name="Du J."/>
            <person name="Tian Z."/>
            <person name="Zhu L."/>
            <person name="Gill N."/>
            <person name="Joshi T."/>
            <person name="Libault M."/>
            <person name="Sethuraman A."/>
            <person name="Zhang X."/>
            <person name="Shinozaki K."/>
            <person name="Nguyen H."/>
            <person name="Wing R."/>
            <person name="Cregan P."/>
            <person name="Specht J."/>
            <person name="Grimwood J."/>
            <person name="Rokhsar D."/>
            <person name="Stacey G."/>
            <person name="Shoemaker R."/>
            <person name="Jackson S."/>
        </authorList>
    </citation>
    <scope>NUCLEOTIDE SEQUENCE</scope>
    <source>
        <tissue evidence="2">Callus</tissue>
    </source>
</reference>
<dbReference type="InParanoid" id="A0A0R0GUB5"/>
<evidence type="ECO:0000313" key="2">
    <source>
        <dbReference type="EMBL" id="KRH21857.1"/>
    </source>
</evidence>
<dbReference type="Gramene" id="KRH21857">
    <property type="protein sequence ID" value="KRH21857"/>
    <property type="gene ID" value="GLYMA_13G263700"/>
</dbReference>
<organism evidence="2">
    <name type="scientific">Glycine max</name>
    <name type="common">Soybean</name>
    <name type="synonym">Glycine hispida</name>
    <dbReference type="NCBI Taxonomy" id="3847"/>
    <lineage>
        <taxon>Eukaryota</taxon>
        <taxon>Viridiplantae</taxon>
        <taxon>Streptophyta</taxon>
        <taxon>Embryophyta</taxon>
        <taxon>Tracheophyta</taxon>
        <taxon>Spermatophyta</taxon>
        <taxon>Magnoliopsida</taxon>
        <taxon>eudicotyledons</taxon>
        <taxon>Gunneridae</taxon>
        <taxon>Pentapetalae</taxon>
        <taxon>rosids</taxon>
        <taxon>fabids</taxon>
        <taxon>Fabales</taxon>
        <taxon>Fabaceae</taxon>
        <taxon>Papilionoideae</taxon>
        <taxon>50 kb inversion clade</taxon>
        <taxon>NPAAA clade</taxon>
        <taxon>indigoferoid/millettioid clade</taxon>
        <taxon>Phaseoleae</taxon>
        <taxon>Glycine</taxon>
        <taxon>Glycine subgen. Soja</taxon>
    </lineage>
</organism>
<dbReference type="AlphaFoldDB" id="A0A0R0GUB5"/>
<feature type="compositionally biased region" description="Basic residues" evidence="1">
    <location>
        <begin position="74"/>
        <end position="83"/>
    </location>
</feature>
<keyword evidence="4" id="KW-1185">Reference proteome</keyword>
<name>A0A0R0GUB5_SOYBN</name>
<sequence length="143" mass="16787">MQFDNYYSSFTSNKTPSLNKMIIIQKLKWTPKDVKFLINTEQDSVTRSTINQQNQSNSDAHSKLNPPNQNHTRSTNRKKRKTSTSHLETRIKRKREIFFTTNASSQSIFFNKIYVFNFPFPATPVSKFQFFQHLRVPSHLTAP</sequence>
<reference evidence="3" key="2">
    <citation type="submission" date="2018-02" db="UniProtKB">
        <authorList>
            <consortium name="EnsemblPlants"/>
        </authorList>
    </citation>
    <scope>IDENTIFICATION</scope>
    <source>
        <strain evidence="3">Williams 82</strain>
    </source>
</reference>
<proteinExistence type="predicted"/>
<reference evidence="2 3" key="1">
    <citation type="journal article" date="2010" name="Nature">
        <title>Genome sequence of the palaeopolyploid soybean.</title>
        <authorList>
            <person name="Schmutz J."/>
            <person name="Cannon S.B."/>
            <person name="Schlueter J."/>
            <person name="Ma J."/>
            <person name="Mitros T."/>
            <person name="Nelson W."/>
            <person name="Hyten D.L."/>
            <person name="Song Q."/>
            <person name="Thelen J.J."/>
            <person name="Cheng J."/>
            <person name="Xu D."/>
            <person name="Hellsten U."/>
            <person name="May G.D."/>
            <person name="Yu Y."/>
            <person name="Sakurai T."/>
            <person name="Umezawa T."/>
            <person name="Bhattacharyya M.K."/>
            <person name="Sandhu D."/>
            <person name="Valliyodan B."/>
            <person name="Lindquist E."/>
            <person name="Peto M."/>
            <person name="Grant D."/>
            <person name="Shu S."/>
            <person name="Goodstein D."/>
            <person name="Barry K."/>
            <person name="Futrell-Griggs M."/>
            <person name="Abernathy B."/>
            <person name="Du J."/>
            <person name="Tian Z."/>
            <person name="Zhu L."/>
            <person name="Gill N."/>
            <person name="Joshi T."/>
            <person name="Libault M."/>
            <person name="Sethuraman A."/>
            <person name="Zhang X.-C."/>
            <person name="Shinozaki K."/>
            <person name="Nguyen H.T."/>
            <person name="Wing R.A."/>
            <person name="Cregan P."/>
            <person name="Specht J."/>
            <person name="Grimwood J."/>
            <person name="Rokhsar D."/>
            <person name="Stacey G."/>
            <person name="Shoemaker R.C."/>
            <person name="Jackson S.A."/>
        </authorList>
    </citation>
    <scope>NUCLEOTIDE SEQUENCE</scope>
    <source>
        <strain evidence="3">cv. Williams 82</strain>
        <tissue evidence="2">Callus</tissue>
    </source>
</reference>
<evidence type="ECO:0000256" key="1">
    <source>
        <dbReference type="SAM" id="MobiDB-lite"/>
    </source>
</evidence>
<evidence type="ECO:0000313" key="4">
    <source>
        <dbReference type="Proteomes" id="UP000008827"/>
    </source>
</evidence>
<gene>
    <name evidence="2" type="ORF">GLYMA_13G263700</name>
</gene>
<dbReference type="Proteomes" id="UP000008827">
    <property type="component" value="Chromosome 13"/>
</dbReference>
<feature type="region of interest" description="Disordered" evidence="1">
    <location>
        <begin position="46"/>
        <end position="87"/>
    </location>
</feature>
<dbReference type="EMBL" id="CM000846">
    <property type="protein sequence ID" value="KRH21857.1"/>
    <property type="molecule type" value="Genomic_DNA"/>
</dbReference>
<accession>A0A0R0GUB5</accession>
<feature type="compositionally biased region" description="Polar residues" evidence="1">
    <location>
        <begin position="46"/>
        <end position="73"/>
    </location>
</feature>
<dbReference type="EnsemblPlants" id="KRH21857">
    <property type="protein sequence ID" value="KRH21857"/>
    <property type="gene ID" value="GLYMA_13G263700"/>
</dbReference>
<protein>
    <submittedName>
        <fullName evidence="2 3">Uncharacterized protein</fullName>
    </submittedName>
</protein>